<organism evidence="1 2">
    <name type="scientific">Gordonia tangerina</name>
    <dbReference type="NCBI Taxonomy" id="2911060"/>
    <lineage>
        <taxon>Bacteria</taxon>
        <taxon>Bacillati</taxon>
        <taxon>Actinomycetota</taxon>
        <taxon>Actinomycetes</taxon>
        <taxon>Mycobacteriales</taxon>
        <taxon>Gordoniaceae</taxon>
        <taxon>Gordonia</taxon>
    </lineage>
</organism>
<evidence type="ECO:0008006" key="3">
    <source>
        <dbReference type="Google" id="ProtNLM"/>
    </source>
</evidence>
<keyword evidence="2" id="KW-1185">Reference proteome</keyword>
<sequence>MGLAFSAVQIWQASAPKPADLEVAMSSVAGPQSVPAVSYDRIRKVAGESTPFSANPIDITLKNNGDRPALITAVIADVKHLETLADCTGSGAGPAGISAEYSIKIPTQPPGAALGPHQQDVRFEVKPGAVDRMSLTIGPEIESFYNYPYVVGVDVKLVHDGGAELDAGSYAIVTNHKAVEEHIANSSDEACAQKNLEVLETIYAYQSIKSSELDQLRDNYRALAAG</sequence>
<accession>A0ABS9DM21</accession>
<dbReference type="RefSeq" id="WP_235724952.1">
    <property type="nucleotide sequence ID" value="NZ_JAKGCU010000018.1"/>
</dbReference>
<comment type="caution">
    <text evidence="1">The sequence shown here is derived from an EMBL/GenBank/DDBJ whole genome shotgun (WGS) entry which is preliminary data.</text>
</comment>
<dbReference type="EMBL" id="JAKGCU010000018">
    <property type="protein sequence ID" value="MCF3940202.1"/>
    <property type="molecule type" value="Genomic_DNA"/>
</dbReference>
<evidence type="ECO:0000313" key="2">
    <source>
        <dbReference type="Proteomes" id="UP001108089"/>
    </source>
</evidence>
<gene>
    <name evidence="1" type="ORF">L1892_17650</name>
</gene>
<evidence type="ECO:0000313" key="1">
    <source>
        <dbReference type="EMBL" id="MCF3940202.1"/>
    </source>
</evidence>
<protein>
    <recommendedName>
        <fullName evidence="3">CARDB domain-containing protein</fullName>
    </recommendedName>
</protein>
<reference evidence="1" key="1">
    <citation type="submission" date="2022-01" db="EMBL/GenBank/DDBJ databases">
        <title>Gordonia xiamenensis sp. nov., isolated from surface seawater in Xiamen.</title>
        <authorList>
            <person name="He Y.F."/>
        </authorList>
    </citation>
    <scope>NUCLEOTIDE SEQUENCE</scope>
    <source>
        <strain evidence="1">GW1C4-4</strain>
    </source>
</reference>
<proteinExistence type="predicted"/>
<name>A0ABS9DM21_9ACTN</name>
<dbReference type="Proteomes" id="UP001108089">
    <property type="component" value="Unassembled WGS sequence"/>
</dbReference>